<feature type="transmembrane region" description="Helical" evidence="7">
    <location>
        <begin position="180"/>
        <end position="201"/>
    </location>
</feature>
<keyword evidence="10" id="KW-1185">Reference proteome</keyword>
<feature type="transmembrane region" description="Helical" evidence="7">
    <location>
        <begin position="213"/>
        <end position="230"/>
    </location>
</feature>
<dbReference type="InterPro" id="IPR050925">
    <property type="entry name" value="Rhomboid_protease_S54"/>
</dbReference>
<gene>
    <name evidence="9" type="ordered locus">Fluta_3533</name>
</gene>
<dbReference type="GO" id="GO:0016020">
    <property type="term" value="C:membrane"/>
    <property type="evidence" value="ECO:0007669"/>
    <property type="project" value="UniProtKB-SubCell"/>
</dbReference>
<organism evidence="9 10">
    <name type="scientific">Fluviicola taffensis (strain DSM 16823 / NCIMB 13979 / RW262)</name>
    <dbReference type="NCBI Taxonomy" id="755732"/>
    <lineage>
        <taxon>Bacteria</taxon>
        <taxon>Pseudomonadati</taxon>
        <taxon>Bacteroidota</taxon>
        <taxon>Flavobacteriia</taxon>
        <taxon>Flavobacteriales</taxon>
        <taxon>Crocinitomicaceae</taxon>
        <taxon>Fluviicola</taxon>
    </lineage>
</organism>
<dbReference type="KEGG" id="fte:Fluta_3533"/>
<dbReference type="GO" id="GO:0004252">
    <property type="term" value="F:serine-type endopeptidase activity"/>
    <property type="evidence" value="ECO:0007669"/>
    <property type="project" value="InterPro"/>
</dbReference>
<feature type="transmembrane region" description="Helical" evidence="7">
    <location>
        <begin position="21"/>
        <end position="39"/>
    </location>
</feature>
<keyword evidence="6 7" id="KW-0472">Membrane</keyword>
<evidence type="ECO:0000313" key="9">
    <source>
        <dbReference type="EMBL" id="AEA45502.1"/>
    </source>
</evidence>
<feature type="transmembrane region" description="Helical" evidence="7">
    <location>
        <begin position="99"/>
        <end position="123"/>
    </location>
</feature>
<dbReference type="HOGENOM" id="CLU_055068_4_1_10"/>
<dbReference type="EMBL" id="CP002542">
    <property type="protein sequence ID" value="AEA45502.1"/>
    <property type="molecule type" value="Genomic_DNA"/>
</dbReference>
<keyword evidence="4" id="KW-0378">Hydrolase</keyword>
<feature type="domain" description="Peptidase S54 rhomboid" evidence="8">
    <location>
        <begin position="59"/>
        <end position="115"/>
    </location>
</feature>
<sequence>MNKSFNCFKMFSNIQPVTKNLLLLNVAMFLLTLFFEYQGNSIDLGNTLGAHYFGTALFEPYQLVTHFFMHGGFFHILMNMYILVMFGSFLERLWGPKRFFVLYLASAFGAILLYNGVGFFQIIDLKNAINNSDAIAALNGLLKETHGHITDQNLMEIAQRYGISTQTQYDAFADYAIKSMVPMVGASGAIFGLLAAFAILFPNTELMLIFPPIPIKAKWLIGGYFVFEVYSSFQNSQGDNVAHLAHVGGAIVGAILVLIWRRNSKNFY</sequence>
<proteinExistence type="inferred from homology"/>
<evidence type="ECO:0000256" key="1">
    <source>
        <dbReference type="ARBA" id="ARBA00004141"/>
    </source>
</evidence>
<feature type="domain" description="Peptidase S54 rhomboid" evidence="8">
    <location>
        <begin position="172"/>
        <end position="261"/>
    </location>
</feature>
<reference evidence="10" key="2">
    <citation type="submission" date="2011-02" db="EMBL/GenBank/DDBJ databases">
        <title>The complete genome of Fluviicola taffensis DSM 16823.</title>
        <authorList>
            <consortium name="US DOE Joint Genome Institute (JGI-PGF)"/>
            <person name="Lucas S."/>
            <person name="Copeland A."/>
            <person name="Lapidus A."/>
            <person name="Bruce D."/>
            <person name="Goodwin L."/>
            <person name="Pitluck S."/>
            <person name="Kyrpides N."/>
            <person name="Mavromatis K."/>
            <person name="Ivanova N."/>
            <person name="Mikhailova N."/>
            <person name="Pagani I."/>
            <person name="Chertkov O."/>
            <person name="Detter J.C."/>
            <person name="Han C."/>
            <person name="Tapia R."/>
            <person name="Land M."/>
            <person name="Hauser L."/>
            <person name="Markowitz V."/>
            <person name="Cheng J.-F."/>
            <person name="Hugenholtz P."/>
            <person name="Woyke T."/>
            <person name="Wu D."/>
            <person name="Tindall B."/>
            <person name="Pomrenke H.G."/>
            <person name="Brambilla E."/>
            <person name="Klenk H.-P."/>
            <person name="Eisen J.A."/>
        </authorList>
    </citation>
    <scope>NUCLEOTIDE SEQUENCE [LARGE SCALE GENOMIC DNA]</scope>
    <source>
        <strain evidence="10">DSM 16823 / RW262 / RW262</strain>
    </source>
</reference>
<dbReference type="eggNOG" id="COG0705">
    <property type="taxonomic scope" value="Bacteria"/>
</dbReference>
<comment type="subcellular location">
    <subcellularLocation>
        <location evidence="1">Membrane</location>
        <topology evidence="1">Multi-pass membrane protein</topology>
    </subcellularLocation>
</comment>
<dbReference type="InterPro" id="IPR035952">
    <property type="entry name" value="Rhomboid-like_sf"/>
</dbReference>
<keyword evidence="5 7" id="KW-1133">Transmembrane helix</keyword>
<evidence type="ECO:0000256" key="2">
    <source>
        <dbReference type="ARBA" id="ARBA00009045"/>
    </source>
</evidence>
<comment type="similarity">
    <text evidence="2">Belongs to the peptidase S54 family.</text>
</comment>
<dbReference type="PANTHER" id="PTHR43731:SF14">
    <property type="entry name" value="PRESENILIN-ASSOCIATED RHOMBOID-LIKE PROTEIN, MITOCHONDRIAL"/>
    <property type="match status" value="1"/>
</dbReference>
<dbReference type="Pfam" id="PF01694">
    <property type="entry name" value="Rhomboid"/>
    <property type="match status" value="2"/>
</dbReference>
<dbReference type="STRING" id="755732.Fluta_3533"/>
<name>F2ID87_FLUTR</name>
<evidence type="ECO:0000256" key="5">
    <source>
        <dbReference type="ARBA" id="ARBA00022989"/>
    </source>
</evidence>
<evidence type="ECO:0000256" key="3">
    <source>
        <dbReference type="ARBA" id="ARBA00022692"/>
    </source>
</evidence>
<reference evidence="9 10" key="1">
    <citation type="journal article" date="2011" name="Stand. Genomic Sci.">
        <title>Complete genome sequence of the gliding freshwater bacterium Fluviicola taffensis type strain (RW262).</title>
        <authorList>
            <person name="Woyke T."/>
            <person name="Chertkov O."/>
            <person name="Lapidus A."/>
            <person name="Nolan M."/>
            <person name="Lucas S."/>
            <person name="Del Rio T.G."/>
            <person name="Tice H."/>
            <person name="Cheng J.F."/>
            <person name="Tapia R."/>
            <person name="Han C."/>
            <person name="Goodwin L."/>
            <person name="Pitluck S."/>
            <person name="Liolios K."/>
            <person name="Pagani I."/>
            <person name="Ivanova N."/>
            <person name="Huntemann M."/>
            <person name="Mavromatis K."/>
            <person name="Mikhailova N."/>
            <person name="Pati A."/>
            <person name="Chen A."/>
            <person name="Palaniappan K."/>
            <person name="Land M."/>
            <person name="Hauser L."/>
            <person name="Brambilla E.M."/>
            <person name="Rohde M."/>
            <person name="Mwirichia R."/>
            <person name="Sikorski J."/>
            <person name="Tindall B.J."/>
            <person name="Goker M."/>
            <person name="Bristow J."/>
            <person name="Eisen J.A."/>
            <person name="Markowitz V."/>
            <person name="Hugenholtz P."/>
            <person name="Klenk H.P."/>
            <person name="Kyrpides N.C."/>
        </authorList>
    </citation>
    <scope>NUCLEOTIDE SEQUENCE [LARGE SCALE GENOMIC DNA]</scope>
    <source>
        <strain evidence="10">DSM 16823 / RW262 / RW262</strain>
    </source>
</reference>
<evidence type="ECO:0000313" key="10">
    <source>
        <dbReference type="Proteomes" id="UP000007463"/>
    </source>
</evidence>
<dbReference type="Proteomes" id="UP000007463">
    <property type="component" value="Chromosome"/>
</dbReference>
<dbReference type="InterPro" id="IPR022764">
    <property type="entry name" value="Peptidase_S54_rhomboid_dom"/>
</dbReference>
<dbReference type="OrthoDB" id="9807874at2"/>
<feature type="transmembrane region" description="Helical" evidence="7">
    <location>
        <begin position="242"/>
        <end position="260"/>
    </location>
</feature>
<feature type="transmembrane region" description="Helical" evidence="7">
    <location>
        <begin position="67"/>
        <end position="87"/>
    </location>
</feature>
<protein>
    <submittedName>
        <fullName evidence="9">Rhomboid family protein</fullName>
    </submittedName>
</protein>
<dbReference type="Gene3D" id="1.20.1540.10">
    <property type="entry name" value="Rhomboid-like"/>
    <property type="match status" value="1"/>
</dbReference>
<accession>F2ID87</accession>
<evidence type="ECO:0000256" key="7">
    <source>
        <dbReference type="SAM" id="Phobius"/>
    </source>
</evidence>
<evidence type="ECO:0000259" key="8">
    <source>
        <dbReference type="Pfam" id="PF01694"/>
    </source>
</evidence>
<dbReference type="PANTHER" id="PTHR43731">
    <property type="entry name" value="RHOMBOID PROTEASE"/>
    <property type="match status" value="1"/>
</dbReference>
<keyword evidence="3 7" id="KW-0812">Transmembrane</keyword>
<dbReference type="AlphaFoldDB" id="F2ID87"/>
<dbReference type="SUPFAM" id="SSF144091">
    <property type="entry name" value="Rhomboid-like"/>
    <property type="match status" value="1"/>
</dbReference>
<evidence type="ECO:0000256" key="4">
    <source>
        <dbReference type="ARBA" id="ARBA00022801"/>
    </source>
</evidence>
<evidence type="ECO:0000256" key="6">
    <source>
        <dbReference type="ARBA" id="ARBA00023136"/>
    </source>
</evidence>